<dbReference type="Gene3D" id="3.30.420.280">
    <property type="match status" value="1"/>
</dbReference>
<name>X0Z732_9ZZZZ</name>
<accession>X0Z732</accession>
<comment type="caution">
    <text evidence="1">The sequence shown here is derived from an EMBL/GenBank/DDBJ whole genome shotgun (WGS) entry which is preliminary data.</text>
</comment>
<gene>
    <name evidence="1" type="ORF">S01H4_14890</name>
</gene>
<sequence>LGEVHKGSEIIFPEWEIYTDEPEGYDHIFFGVDWGWNDPFAFIQ</sequence>
<feature type="non-terminal residue" evidence="1">
    <location>
        <position position="1"/>
    </location>
</feature>
<protein>
    <submittedName>
        <fullName evidence="1">Uncharacterized protein</fullName>
    </submittedName>
</protein>
<dbReference type="EMBL" id="BART01006528">
    <property type="protein sequence ID" value="GAG65185.1"/>
    <property type="molecule type" value="Genomic_DNA"/>
</dbReference>
<organism evidence="1">
    <name type="scientific">marine sediment metagenome</name>
    <dbReference type="NCBI Taxonomy" id="412755"/>
    <lineage>
        <taxon>unclassified sequences</taxon>
        <taxon>metagenomes</taxon>
        <taxon>ecological metagenomes</taxon>
    </lineage>
</organism>
<reference evidence="1" key="1">
    <citation type="journal article" date="2014" name="Front. Microbiol.">
        <title>High frequency of phylogenetically diverse reductive dehalogenase-homologous genes in deep subseafloor sedimentary metagenomes.</title>
        <authorList>
            <person name="Kawai M."/>
            <person name="Futagami T."/>
            <person name="Toyoda A."/>
            <person name="Takaki Y."/>
            <person name="Nishi S."/>
            <person name="Hori S."/>
            <person name="Arai W."/>
            <person name="Tsubouchi T."/>
            <person name="Morono Y."/>
            <person name="Uchiyama I."/>
            <person name="Ito T."/>
            <person name="Fujiyama A."/>
            <person name="Inagaki F."/>
            <person name="Takami H."/>
        </authorList>
    </citation>
    <scope>NUCLEOTIDE SEQUENCE</scope>
    <source>
        <strain evidence="1">Expedition CK06-06</strain>
    </source>
</reference>
<proteinExistence type="predicted"/>
<evidence type="ECO:0000313" key="1">
    <source>
        <dbReference type="EMBL" id="GAG65185.1"/>
    </source>
</evidence>
<dbReference type="AlphaFoldDB" id="X0Z732"/>